<keyword evidence="7" id="KW-0630">Potassium</keyword>
<keyword evidence="8 11" id="KW-1133">Transmembrane helix</keyword>
<dbReference type="InterPro" id="IPR004771">
    <property type="entry name" value="K/H_exchanger"/>
</dbReference>
<evidence type="ECO:0000313" key="14">
    <source>
        <dbReference type="Proteomes" id="UP000026249"/>
    </source>
</evidence>
<evidence type="ECO:0000256" key="6">
    <source>
        <dbReference type="ARBA" id="ARBA00022692"/>
    </source>
</evidence>
<dbReference type="GO" id="GO:0008324">
    <property type="term" value="F:monoatomic cation transmembrane transporter activity"/>
    <property type="evidence" value="ECO:0007669"/>
    <property type="project" value="InterPro"/>
</dbReference>
<feature type="transmembrane region" description="Helical" evidence="11">
    <location>
        <begin position="146"/>
        <end position="171"/>
    </location>
</feature>
<dbReference type="Gene3D" id="3.40.50.720">
    <property type="entry name" value="NAD(P)-binding Rossmann-like Domain"/>
    <property type="match status" value="1"/>
</dbReference>
<name>A0A037ZGJ6_9RHOB</name>
<dbReference type="GO" id="GO:0005886">
    <property type="term" value="C:plasma membrane"/>
    <property type="evidence" value="ECO:0007669"/>
    <property type="project" value="TreeGrafter"/>
</dbReference>
<dbReference type="OrthoDB" id="9781411at2"/>
<dbReference type="RefSeq" id="WP_035258958.1">
    <property type="nucleotide sequence ID" value="NZ_JFKE01000004.1"/>
</dbReference>
<evidence type="ECO:0000256" key="1">
    <source>
        <dbReference type="ARBA" id="ARBA00004127"/>
    </source>
</evidence>
<dbReference type="NCBIfam" id="TIGR00932">
    <property type="entry name" value="2a37"/>
    <property type="match status" value="1"/>
</dbReference>
<dbReference type="EMBL" id="JFKE01000004">
    <property type="protein sequence ID" value="KAJ55263.1"/>
    <property type="molecule type" value="Genomic_DNA"/>
</dbReference>
<dbReference type="Pfam" id="PF00999">
    <property type="entry name" value="Na_H_Exchanger"/>
    <property type="match status" value="1"/>
</dbReference>
<reference evidence="13 14" key="1">
    <citation type="submission" date="2014-03" db="EMBL/GenBank/DDBJ databases">
        <title>Draft Genome Sequence of Actibacterium mucosum KCTC 23349, a Marine Alphaproteobacterium with Complex Ionic Requirements Isolated from Mediterranean Seawater at Malvarrosa Beach, Valencia, Spain.</title>
        <authorList>
            <person name="Arahal D.R."/>
            <person name="Shao Z."/>
            <person name="Lai Q."/>
            <person name="Pujalte M.J."/>
        </authorList>
    </citation>
    <scope>NUCLEOTIDE SEQUENCE [LARGE SCALE GENOMIC DNA]</scope>
    <source>
        <strain evidence="13 14">KCTC 23349</strain>
    </source>
</reference>
<dbReference type="PROSITE" id="PS51201">
    <property type="entry name" value="RCK_N"/>
    <property type="match status" value="1"/>
</dbReference>
<evidence type="ECO:0000256" key="7">
    <source>
        <dbReference type="ARBA" id="ARBA00022958"/>
    </source>
</evidence>
<evidence type="ECO:0000256" key="11">
    <source>
        <dbReference type="SAM" id="Phobius"/>
    </source>
</evidence>
<feature type="transmembrane region" description="Helical" evidence="11">
    <location>
        <begin position="113"/>
        <end position="134"/>
    </location>
</feature>
<feature type="transmembrane region" description="Helical" evidence="11">
    <location>
        <begin position="262"/>
        <end position="281"/>
    </location>
</feature>
<feature type="transmembrane region" description="Helical" evidence="11">
    <location>
        <begin position="54"/>
        <end position="73"/>
    </location>
</feature>
<dbReference type="STRING" id="1454373.ACMU_11220"/>
<keyword evidence="5" id="KW-0633">Potassium transport</keyword>
<evidence type="ECO:0000256" key="4">
    <source>
        <dbReference type="ARBA" id="ARBA00022449"/>
    </source>
</evidence>
<dbReference type="Gene3D" id="1.20.1530.20">
    <property type="match status" value="1"/>
</dbReference>
<dbReference type="PANTHER" id="PTHR46157:SF4">
    <property type="entry name" value="K(+) EFFLUX ANTIPORTER 3, CHLOROPLASTIC"/>
    <property type="match status" value="1"/>
</dbReference>
<dbReference type="PANTHER" id="PTHR46157">
    <property type="entry name" value="K(+) EFFLUX ANTIPORTER 3, CHLOROPLASTIC"/>
    <property type="match status" value="1"/>
</dbReference>
<keyword evidence="14" id="KW-1185">Reference proteome</keyword>
<evidence type="ECO:0000256" key="10">
    <source>
        <dbReference type="ARBA" id="ARBA00023136"/>
    </source>
</evidence>
<dbReference type="InterPro" id="IPR038770">
    <property type="entry name" value="Na+/solute_symporter_sf"/>
</dbReference>
<feature type="transmembrane region" description="Helical" evidence="11">
    <location>
        <begin position="349"/>
        <end position="370"/>
    </location>
</feature>
<dbReference type="GO" id="GO:1902600">
    <property type="term" value="P:proton transmembrane transport"/>
    <property type="evidence" value="ECO:0007669"/>
    <property type="project" value="InterPro"/>
</dbReference>
<comment type="subcellular location">
    <subcellularLocation>
        <location evidence="1">Endomembrane system</location>
        <topology evidence="1">Multi-pass membrane protein</topology>
    </subcellularLocation>
</comment>
<comment type="similarity">
    <text evidence="2">Belongs to the monovalent cation:proton antiporter 2 (CPA2) transporter (TC 2.A.37) family.</text>
</comment>
<dbReference type="InterPro" id="IPR006153">
    <property type="entry name" value="Cation/H_exchanger_TM"/>
</dbReference>
<dbReference type="Proteomes" id="UP000026249">
    <property type="component" value="Unassembled WGS sequence"/>
</dbReference>
<evidence type="ECO:0000256" key="5">
    <source>
        <dbReference type="ARBA" id="ARBA00022538"/>
    </source>
</evidence>
<dbReference type="InterPro" id="IPR003148">
    <property type="entry name" value="RCK_N"/>
</dbReference>
<dbReference type="GO" id="GO:0012505">
    <property type="term" value="C:endomembrane system"/>
    <property type="evidence" value="ECO:0007669"/>
    <property type="project" value="UniProtKB-SubCell"/>
</dbReference>
<dbReference type="GO" id="GO:0006813">
    <property type="term" value="P:potassium ion transport"/>
    <property type="evidence" value="ECO:0007669"/>
    <property type="project" value="UniProtKB-KW"/>
</dbReference>
<accession>A0A037ZGJ6</accession>
<dbReference type="InterPro" id="IPR036291">
    <property type="entry name" value="NAD(P)-bd_dom_sf"/>
</dbReference>
<keyword evidence="6 11" id="KW-0812">Transmembrane</keyword>
<evidence type="ECO:0000256" key="2">
    <source>
        <dbReference type="ARBA" id="ARBA00005551"/>
    </source>
</evidence>
<sequence length="631" mass="68628">MQEILAFGSIYLIFAVIMVPIAARIGLGSVLGYLLAGVTIGPVLGLVGSETQDLQHVAEFGVVMMLFLIGLEMAPRTLWDMRHRLFGLGGIQIVLSIVVIGGGGLWIGLPWQTALAVGAILALSSTAIVMQTLTERGLNRTPGGRNAFAVLLTQDIAVIPMLALMPLLAIARGPQIAPDGSITASPHADAHHGETLMLFSDLPAWAQTLTTLGAIAAIILAGHYLSRPLFRFIHAARLREMFTIVALLIVVGIAALMNMVGLSPALGTFLAGVVLANSEFRHDLESNIEPFKGLLLGLFFITVGAGINTSLLLNEPLTMLGLALGLMAAKGAVLFLLTFMFPMRGQNRWLFTLSLAQAGEFGLVLVSFALQTHVLTQTLGQQLLLIISLSMLLTPFAFILHAQLAKRLRDDTAPQDPDDIDEQHTVIIAGIGRFGQIVNRMLQLSGYQATVLDHDLRTIELMRKFGWKGFLGDPTRPELLQAAGIATAKVLVAALDDKEATTRLVTHARRERPDLFIVARARDRTHVFELYRAGADHIVREMFDSSLRAARYVLEDLGLTEYEANEMETAFYKHDRKALLELAELWKPGVPADQNPEYMERAQALNKELEVALLKNADEEEAEEQAGPIGG</sequence>
<dbReference type="FunFam" id="3.40.50.720:FF:000036">
    <property type="entry name" value="Glutathione-regulated potassium-efflux system protein KefB"/>
    <property type="match status" value="1"/>
</dbReference>
<dbReference type="Pfam" id="PF02254">
    <property type="entry name" value="TrkA_N"/>
    <property type="match status" value="1"/>
</dbReference>
<feature type="transmembrane region" description="Helical" evidence="11">
    <location>
        <begin position="30"/>
        <end position="48"/>
    </location>
</feature>
<feature type="domain" description="RCK N-terminal" evidence="12">
    <location>
        <begin position="423"/>
        <end position="539"/>
    </location>
</feature>
<proteinExistence type="inferred from homology"/>
<keyword evidence="4" id="KW-0050">Antiport</keyword>
<dbReference type="SUPFAM" id="SSF51735">
    <property type="entry name" value="NAD(P)-binding Rossmann-fold domains"/>
    <property type="match status" value="1"/>
</dbReference>
<organism evidence="13 14">
    <name type="scientific">Actibacterium mucosum KCTC 23349</name>
    <dbReference type="NCBI Taxonomy" id="1454373"/>
    <lineage>
        <taxon>Bacteria</taxon>
        <taxon>Pseudomonadati</taxon>
        <taxon>Pseudomonadota</taxon>
        <taxon>Alphaproteobacteria</taxon>
        <taxon>Rhodobacterales</taxon>
        <taxon>Roseobacteraceae</taxon>
        <taxon>Actibacterium</taxon>
    </lineage>
</organism>
<evidence type="ECO:0000256" key="3">
    <source>
        <dbReference type="ARBA" id="ARBA00022448"/>
    </source>
</evidence>
<evidence type="ECO:0000259" key="12">
    <source>
        <dbReference type="PROSITE" id="PS51201"/>
    </source>
</evidence>
<protein>
    <submittedName>
        <fullName evidence="13">Potassium transporter</fullName>
    </submittedName>
</protein>
<feature type="transmembrane region" description="Helical" evidence="11">
    <location>
        <begin position="382"/>
        <end position="400"/>
    </location>
</feature>
<keyword evidence="10 11" id="KW-0472">Membrane</keyword>
<feature type="transmembrane region" description="Helical" evidence="11">
    <location>
        <begin position="319"/>
        <end position="337"/>
    </location>
</feature>
<evidence type="ECO:0000313" key="13">
    <source>
        <dbReference type="EMBL" id="KAJ55263.1"/>
    </source>
</evidence>
<evidence type="ECO:0000256" key="9">
    <source>
        <dbReference type="ARBA" id="ARBA00023065"/>
    </source>
</evidence>
<feature type="transmembrane region" description="Helical" evidence="11">
    <location>
        <begin position="204"/>
        <end position="226"/>
    </location>
</feature>
<feature type="transmembrane region" description="Helical" evidence="11">
    <location>
        <begin position="85"/>
        <end position="107"/>
    </location>
</feature>
<gene>
    <name evidence="13" type="ORF">ACMU_11220</name>
</gene>
<comment type="caution">
    <text evidence="13">The sequence shown here is derived from an EMBL/GenBank/DDBJ whole genome shotgun (WGS) entry which is preliminary data.</text>
</comment>
<feature type="transmembrane region" description="Helical" evidence="11">
    <location>
        <begin position="293"/>
        <end position="313"/>
    </location>
</feature>
<keyword evidence="9" id="KW-0406">Ion transport</keyword>
<keyword evidence="3" id="KW-0813">Transport</keyword>
<evidence type="ECO:0000256" key="8">
    <source>
        <dbReference type="ARBA" id="ARBA00022989"/>
    </source>
</evidence>
<dbReference type="GO" id="GO:0015297">
    <property type="term" value="F:antiporter activity"/>
    <property type="evidence" value="ECO:0007669"/>
    <property type="project" value="UniProtKB-KW"/>
</dbReference>
<feature type="transmembrane region" description="Helical" evidence="11">
    <location>
        <begin position="6"/>
        <end position="23"/>
    </location>
</feature>
<dbReference type="AlphaFoldDB" id="A0A037ZGJ6"/>